<evidence type="ECO:0000256" key="1">
    <source>
        <dbReference type="SAM" id="MobiDB-lite"/>
    </source>
</evidence>
<sequence length="102" mass="11547">MAQRIYTTAEKARRARLLAKGAKNAYGDTAAIDRELDRIEAVAEDRAQREALAYQRELSAAKDAVATARVRERAASHQERGAARQARKDAEKRLRDIERARR</sequence>
<protein>
    <submittedName>
        <fullName evidence="2">Uncharacterized protein</fullName>
    </submittedName>
</protein>
<dbReference type="RefSeq" id="WP_274046948.1">
    <property type="nucleotide sequence ID" value="NZ_JANCPR020000097.1"/>
</dbReference>
<comment type="caution">
    <text evidence="2">The sequence shown here is derived from an EMBL/GenBank/DDBJ whole genome shotgun (WGS) entry which is preliminary data.</text>
</comment>
<evidence type="ECO:0000313" key="2">
    <source>
        <dbReference type="EMBL" id="MDJ1138545.1"/>
    </source>
</evidence>
<accession>A0ABT7AB20</accession>
<feature type="region of interest" description="Disordered" evidence="1">
    <location>
        <begin position="69"/>
        <end position="102"/>
    </location>
</feature>
<reference evidence="2 3" key="1">
    <citation type="submission" date="2023-05" db="EMBL/GenBank/DDBJ databases">
        <title>Streptantibioticus silvisoli sp. nov., acidotolerant actinomycetes 1 from pine litter.</title>
        <authorList>
            <person name="Swiecimska M."/>
            <person name="Golinska P."/>
            <person name="Sangal V."/>
            <person name="Wachnowicz B."/>
            <person name="Goodfellow M."/>
        </authorList>
    </citation>
    <scope>NUCLEOTIDE SEQUENCE [LARGE SCALE GENOMIC DNA]</scope>
    <source>
        <strain evidence="2 3">DSM 42109</strain>
    </source>
</reference>
<evidence type="ECO:0000313" key="3">
    <source>
        <dbReference type="Proteomes" id="UP001214441"/>
    </source>
</evidence>
<name>A0ABT7AB20_9ACTN</name>
<organism evidence="2 3">
    <name type="scientific">Streptomyces iconiensis</name>
    <dbReference type="NCBI Taxonomy" id="1384038"/>
    <lineage>
        <taxon>Bacteria</taxon>
        <taxon>Bacillati</taxon>
        <taxon>Actinomycetota</taxon>
        <taxon>Actinomycetes</taxon>
        <taxon>Kitasatosporales</taxon>
        <taxon>Streptomycetaceae</taxon>
        <taxon>Streptomyces</taxon>
    </lineage>
</organism>
<keyword evidence="3" id="KW-1185">Reference proteome</keyword>
<proteinExistence type="predicted"/>
<dbReference type="Proteomes" id="UP001214441">
    <property type="component" value="Unassembled WGS sequence"/>
</dbReference>
<gene>
    <name evidence="2" type="ORF">NMN56_042635</name>
</gene>
<dbReference type="EMBL" id="JANCPR020000097">
    <property type="protein sequence ID" value="MDJ1138545.1"/>
    <property type="molecule type" value="Genomic_DNA"/>
</dbReference>